<dbReference type="EMBL" id="JAGGLB010000003">
    <property type="protein sequence ID" value="MBP1989937.1"/>
    <property type="molecule type" value="Genomic_DNA"/>
</dbReference>
<feature type="region of interest" description="Disordered" evidence="1">
    <location>
        <begin position="203"/>
        <end position="228"/>
    </location>
</feature>
<dbReference type="RefSeq" id="WP_209970707.1">
    <property type="nucleotide sequence ID" value="NZ_JAGGLB010000003.1"/>
</dbReference>
<keyword evidence="3" id="KW-1185">Reference proteome</keyword>
<feature type="region of interest" description="Disordered" evidence="1">
    <location>
        <begin position="29"/>
        <end position="60"/>
    </location>
</feature>
<gene>
    <name evidence="2" type="ORF">J2Z66_001535</name>
</gene>
<evidence type="ECO:0008006" key="4">
    <source>
        <dbReference type="Google" id="ProtNLM"/>
    </source>
</evidence>
<evidence type="ECO:0000256" key="1">
    <source>
        <dbReference type="SAM" id="MobiDB-lite"/>
    </source>
</evidence>
<evidence type="ECO:0000313" key="2">
    <source>
        <dbReference type="EMBL" id="MBP1989937.1"/>
    </source>
</evidence>
<sequence length="369" mass="40466">MNTPKHLGKILITGMASLLIFTGCSPKNEATNGASSSPGSQATSETKPEFKGKTLTAPDGNFEITVPKEWKDDAALKQLAKISASNRGKEQYIMINEVSKNDYSDGAALEDFKNTFISGTAVSLKNYKEDEVSEITIDAVPATQLIFSGEAENIKVKYIVALLEKGNSFYQLVTWSTESKFEANLSTFEQVLHTFKVLKETSAEETAGTTAPSAAPSANSNEPKVMKSKDGKLELTVLGDWKEANLNEEADLQGAKLSSEDYFIIMKEEKDLFADDMKLAEYNKIIADNMSAGLQNATVSEPVSLEVNGQPALQSEITGEVDKIKIAYLLTTVQSSKHFSQVLFWTQQKLMAEKKQGYMDATKTFKIIE</sequence>
<feature type="compositionally biased region" description="Polar residues" evidence="1">
    <location>
        <begin position="29"/>
        <end position="45"/>
    </location>
</feature>
<reference evidence="2 3" key="1">
    <citation type="submission" date="2021-03" db="EMBL/GenBank/DDBJ databases">
        <title>Genomic Encyclopedia of Type Strains, Phase IV (KMG-IV): sequencing the most valuable type-strain genomes for metagenomic binning, comparative biology and taxonomic classification.</title>
        <authorList>
            <person name="Goeker M."/>
        </authorList>
    </citation>
    <scope>NUCLEOTIDE SEQUENCE [LARGE SCALE GENOMIC DNA]</scope>
    <source>
        <strain evidence="2 3">DSM 26048</strain>
    </source>
</reference>
<dbReference type="Proteomes" id="UP001519287">
    <property type="component" value="Unassembled WGS sequence"/>
</dbReference>
<name>A0ABS4IQT6_9BACL</name>
<comment type="caution">
    <text evidence="2">The sequence shown here is derived from an EMBL/GenBank/DDBJ whole genome shotgun (WGS) entry which is preliminary data.</text>
</comment>
<proteinExistence type="predicted"/>
<evidence type="ECO:0000313" key="3">
    <source>
        <dbReference type="Proteomes" id="UP001519287"/>
    </source>
</evidence>
<dbReference type="Gene3D" id="3.40.1000.10">
    <property type="entry name" value="Mog1/PsbP, alpha/beta/alpha sandwich"/>
    <property type="match status" value="2"/>
</dbReference>
<dbReference type="PROSITE" id="PS51257">
    <property type="entry name" value="PROKAR_LIPOPROTEIN"/>
    <property type="match status" value="1"/>
</dbReference>
<feature type="compositionally biased region" description="Low complexity" evidence="1">
    <location>
        <begin position="204"/>
        <end position="223"/>
    </location>
</feature>
<accession>A0ABS4IQT6</accession>
<organism evidence="2 3">
    <name type="scientific">Paenibacillus eucommiae</name>
    <dbReference type="NCBI Taxonomy" id="1355755"/>
    <lineage>
        <taxon>Bacteria</taxon>
        <taxon>Bacillati</taxon>
        <taxon>Bacillota</taxon>
        <taxon>Bacilli</taxon>
        <taxon>Bacillales</taxon>
        <taxon>Paenibacillaceae</taxon>
        <taxon>Paenibacillus</taxon>
    </lineage>
</organism>
<protein>
    <recommendedName>
        <fullName evidence="4">Tfp pilus assembly protein, major pilin PilA</fullName>
    </recommendedName>
</protein>